<name>A0A3P7PJU5_DIBLA</name>
<dbReference type="Proteomes" id="UP000281553">
    <property type="component" value="Unassembled WGS sequence"/>
</dbReference>
<organism evidence="1 2">
    <name type="scientific">Dibothriocephalus latus</name>
    <name type="common">Fish tapeworm</name>
    <name type="synonym">Diphyllobothrium latum</name>
    <dbReference type="NCBI Taxonomy" id="60516"/>
    <lineage>
        <taxon>Eukaryota</taxon>
        <taxon>Metazoa</taxon>
        <taxon>Spiralia</taxon>
        <taxon>Lophotrochozoa</taxon>
        <taxon>Platyhelminthes</taxon>
        <taxon>Cestoda</taxon>
        <taxon>Eucestoda</taxon>
        <taxon>Diphyllobothriidea</taxon>
        <taxon>Diphyllobothriidae</taxon>
        <taxon>Dibothriocephalus</taxon>
    </lineage>
</organism>
<keyword evidence="2" id="KW-1185">Reference proteome</keyword>
<protein>
    <submittedName>
        <fullName evidence="1">Uncharacterized protein</fullName>
    </submittedName>
</protein>
<evidence type="ECO:0000313" key="2">
    <source>
        <dbReference type="Proteomes" id="UP000281553"/>
    </source>
</evidence>
<evidence type="ECO:0000313" key="1">
    <source>
        <dbReference type="EMBL" id="VDN43121.1"/>
    </source>
</evidence>
<dbReference type="AlphaFoldDB" id="A0A3P7PJU5"/>
<dbReference type="EMBL" id="UYRU01106784">
    <property type="protein sequence ID" value="VDN43121.1"/>
    <property type="molecule type" value="Genomic_DNA"/>
</dbReference>
<gene>
    <name evidence="1" type="ORF">DILT_LOCUS19002</name>
</gene>
<reference evidence="1 2" key="1">
    <citation type="submission" date="2018-11" db="EMBL/GenBank/DDBJ databases">
        <authorList>
            <consortium name="Pathogen Informatics"/>
        </authorList>
    </citation>
    <scope>NUCLEOTIDE SEQUENCE [LARGE SCALE GENOMIC DNA]</scope>
</reference>
<sequence length="75" mass="7294">MITVRAASTDAVAATPGTIVAGPNGGLQVLQVVNAQTSGLSLANSSAGQDAVGNRLQTVQVQLSDLTPGVSTSGC</sequence>
<accession>A0A3P7PJU5</accession>
<proteinExistence type="predicted"/>